<comment type="caution">
    <text evidence="1">The sequence shown here is derived from an EMBL/GenBank/DDBJ whole genome shotgun (WGS) entry which is preliminary data.</text>
</comment>
<dbReference type="RefSeq" id="WP_376955008.1">
    <property type="nucleotide sequence ID" value="NZ_JBHMBH010000041.1"/>
</dbReference>
<proteinExistence type="predicted"/>
<organism evidence="1 2">
    <name type="scientific">Arthrobacter methylotrophus</name>
    <dbReference type="NCBI Taxonomy" id="121291"/>
    <lineage>
        <taxon>Bacteria</taxon>
        <taxon>Bacillati</taxon>
        <taxon>Actinomycetota</taxon>
        <taxon>Actinomycetes</taxon>
        <taxon>Micrococcales</taxon>
        <taxon>Micrococcaceae</taxon>
        <taxon>Arthrobacter</taxon>
    </lineage>
</organism>
<dbReference type="Proteomes" id="UP001589536">
    <property type="component" value="Unassembled WGS sequence"/>
</dbReference>
<gene>
    <name evidence="1" type="ORF">ACFFPI_18575</name>
</gene>
<keyword evidence="2" id="KW-1185">Reference proteome</keyword>
<name>A0ABV5UVC3_9MICC</name>
<accession>A0ABV5UVC3</accession>
<dbReference type="EMBL" id="JBHMBH010000041">
    <property type="protein sequence ID" value="MFB9716105.1"/>
    <property type="molecule type" value="Genomic_DNA"/>
</dbReference>
<protein>
    <submittedName>
        <fullName evidence="1">Uncharacterized protein</fullName>
    </submittedName>
</protein>
<evidence type="ECO:0000313" key="2">
    <source>
        <dbReference type="Proteomes" id="UP001589536"/>
    </source>
</evidence>
<evidence type="ECO:0000313" key="1">
    <source>
        <dbReference type="EMBL" id="MFB9716105.1"/>
    </source>
</evidence>
<reference evidence="1 2" key="1">
    <citation type="submission" date="2024-09" db="EMBL/GenBank/DDBJ databases">
        <authorList>
            <person name="Sun Q."/>
            <person name="Mori K."/>
        </authorList>
    </citation>
    <scope>NUCLEOTIDE SEQUENCE [LARGE SCALE GENOMIC DNA]</scope>
    <source>
        <strain evidence="1 2">JCM 13519</strain>
    </source>
</reference>
<sequence>MSFVVDPRGSGVRTGQLGKVALVVHLRQQSAGADSGLATGRLPIRPAAVVV</sequence>